<feature type="signal peptide" evidence="1">
    <location>
        <begin position="1"/>
        <end position="32"/>
    </location>
</feature>
<protein>
    <submittedName>
        <fullName evidence="2">Poly(3-hydroxybutyrate) depolymerase</fullName>
    </submittedName>
</protein>
<dbReference type="AlphaFoldDB" id="A0A935MWZ8"/>
<organism evidence="2 3">
    <name type="scientific">Candidatus Dechloromonas phosphorivorans</name>
    <dbReference type="NCBI Taxonomy" id="2899244"/>
    <lineage>
        <taxon>Bacteria</taxon>
        <taxon>Pseudomonadati</taxon>
        <taxon>Pseudomonadota</taxon>
        <taxon>Betaproteobacteria</taxon>
        <taxon>Rhodocyclales</taxon>
        <taxon>Azonexaceae</taxon>
        <taxon>Dechloromonas</taxon>
    </lineage>
</organism>
<dbReference type="PANTHER" id="PTHR42972">
    <property type="entry name" value="TOL-PAL SYSTEM PROTEIN TOLB"/>
    <property type="match status" value="1"/>
</dbReference>
<accession>A0A935MWZ8</accession>
<dbReference type="SUPFAM" id="SSF53474">
    <property type="entry name" value="alpha/beta-Hydrolases"/>
    <property type="match status" value="1"/>
</dbReference>
<dbReference type="Gene3D" id="3.40.50.1820">
    <property type="entry name" value="alpha/beta hydrolase"/>
    <property type="match status" value="2"/>
</dbReference>
<evidence type="ECO:0000313" key="3">
    <source>
        <dbReference type="Proteomes" id="UP000739411"/>
    </source>
</evidence>
<comment type="caution">
    <text evidence="2">The sequence shown here is derived from an EMBL/GenBank/DDBJ whole genome shotgun (WGS) entry which is preliminary data.</text>
</comment>
<sequence length="372" mass="39079">MSRTTSFACSPASLLRNILLAAISLMAGALSAAPALPALNIDTSQTSISGISSGGFMAVQFQIAHSATVKGAGIIAGGPYYCSRDDVMTAVSSARSTGEPSVACQVSASSGDVPGLVAATRDLANQGRIDPTRHVASQKVMTLAGAKDTLVPLPIAHQLSEFYGALGLPAANLSAITLPNAAHTMPTPSFGAACGKEEAPYIGKCGFDSAKMILSWIYGPLKPASPKSKGRFIEFNQRGYIPASAPGEFSWRSGLDSTGWLYVPNSCAQGEPCRLHIALHGCKQGQSYLPLTPPPGGGLYNGTTFVKNTRYDRWADNNHLVILYPQAVSIPLLNPNGCWDWWGYSGKDYATQNGVQIQTLKAMVDQLAAGVR</sequence>
<dbReference type="Proteomes" id="UP000739411">
    <property type="component" value="Unassembled WGS sequence"/>
</dbReference>
<evidence type="ECO:0000256" key="1">
    <source>
        <dbReference type="SAM" id="SignalP"/>
    </source>
</evidence>
<dbReference type="PANTHER" id="PTHR42972:SF8">
    <property type="entry name" value="POLYHYDROXYBUTYRATE DEPOLYMERASE"/>
    <property type="match status" value="1"/>
</dbReference>
<proteinExistence type="predicted"/>
<dbReference type="InterPro" id="IPR029058">
    <property type="entry name" value="AB_hydrolase_fold"/>
</dbReference>
<feature type="chain" id="PRO_5036956503" evidence="1">
    <location>
        <begin position="33"/>
        <end position="372"/>
    </location>
</feature>
<evidence type="ECO:0000313" key="2">
    <source>
        <dbReference type="EMBL" id="MBK7416522.1"/>
    </source>
</evidence>
<keyword evidence="1" id="KW-0732">Signal</keyword>
<gene>
    <name evidence="2" type="ORF">IPJ38_16960</name>
</gene>
<reference evidence="2 3" key="1">
    <citation type="submission" date="2020-10" db="EMBL/GenBank/DDBJ databases">
        <title>Connecting structure to function with the recovery of over 1000 high-quality activated sludge metagenome-assembled genomes encoding full-length rRNA genes using long-read sequencing.</title>
        <authorList>
            <person name="Singleton C.M."/>
            <person name="Petriglieri F."/>
            <person name="Kristensen J.M."/>
            <person name="Kirkegaard R.H."/>
            <person name="Michaelsen T.Y."/>
            <person name="Andersen M.H."/>
            <person name="Karst S.M."/>
            <person name="Dueholm M.S."/>
            <person name="Nielsen P.H."/>
            <person name="Albertsen M."/>
        </authorList>
    </citation>
    <scope>NUCLEOTIDE SEQUENCE [LARGE SCALE GENOMIC DNA]</scope>
    <source>
        <strain evidence="2">EsbW_18-Q3-R4-48_BATAC.463</strain>
    </source>
</reference>
<name>A0A935MWZ8_9RHOO</name>
<dbReference type="EMBL" id="JADJMS010000046">
    <property type="protein sequence ID" value="MBK7416522.1"/>
    <property type="molecule type" value="Genomic_DNA"/>
</dbReference>